<dbReference type="EMBL" id="PVEP01000005">
    <property type="protein sequence ID" value="PQV56455.1"/>
    <property type="molecule type" value="Genomic_DNA"/>
</dbReference>
<reference evidence="2 3" key="1">
    <citation type="submission" date="2018-02" db="EMBL/GenBank/DDBJ databases">
        <title>Genomic Encyclopedia of Archaeal and Bacterial Type Strains, Phase II (KMG-II): from individual species to whole genera.</title>
        <authorList>
            <person name="Goeker M."/>
        </authorList>
    </citation>
    <scope>NUCLEOTIDE SEQUENCE [LARGE SCALE GENOMIC DNA]</scope>
    <source>
        <strain evidence="2 3">DSM 18921</strain>
    </source>
</reference>
<feature type="region of interest" description="Disordered" evidence="1">
    <location>
        <begin position="49"/>
        <end position="85"/>
    </location>
</feature>
<evidence type="ECO:0000313" key="2">
    <source>
        <dbReference type="EMBL" id="PQV56455.1"/>
    </source>
</evidence>
<sequence>MTRIDPIIAFDRPATTPHRAGLLRYLLARIVDLDRRYREAQRFADLTAEQRRDMGVPPRDDADGFYTTRGRGPADALPMSITKSW</sequence>
<gene>
    <name evidence="2" type="ORF">LX70_02721</name>
</gene>
<feature type="compositionally biased region" description="Basic and acidic residues" evidence="1">
    <location>
        <begin position="49"/>
        <end position="62"/>
    </location>
</feature>
<keyword evidence="3" id="KW-1185">Reference proteome</keyword>
<evidence type="ECO:0000313" key="3">
    <source>
        <dbReference type="Proteomes" id="UP000238338"/>
    </source>
</evidence>
<protein>
    <submittedName>
        <fullName evidence="2">Uncharacterized protein</fullName>
    </submittedName>
</protein>
<organism evidence="2 3">
    <name type="scientific">Albidovulum denitrificans</name>
    <dbReference type="NCBI Taxonomy" id="404881"/>
    <lineage>
        <taxon>Bacteria</taxon>
        <taxon>Pseudomonadati</taxon>
        <taxon>Pseudomonadota</taxon>
        <taxon>Alphaproteobacteria</taxon>
        <taxon>Rhodobacterales</taxon>
        <taxon>Paracoccaceae</taxon>
        <taxon>Albidovulum</taxon>
    </lineage>
</organism>
<accession>A0A2S8S6N4</accession>
<name>A0A2S8S6N4_9RHOB</name>
<proteinExistence type="predicted"/>
<comment type="caution">
    <text evidence="2">The sequence shown here is derived from an EMBL/GenBank/DDBJ whole genome shotgun (WGS) entry which is preliminary data.</text>
</comment>
<dbReference type="RefSeq" id="WP_105515292.1">
    <property type="nucleotide sequence ID" value="NZ_PVEP01000005.1"/>
</dbReference>
<dbReference type="Proteomes" id="UP000238338">
    <property type="component" value="Unassembled WGS sequence"/>
</dbReference>
<dbReference type="AlphaFoldDB" id="A0A2S8S6N4"/>
<evidence type="ECO:0000256" key="1">
    <source>
        <dbReference type="SAM" id="MobiDB-lite"/>
    </source>
</evidence>